<accession>A0ACC0AST5</accession>
<protein>
    <submittedName>
        <fullName evidence="1">Uncharacterized protein</fullName>
    </submittedName>
</protein>
<comment type="caution">
    <text evidence="1">The sequence shown here is derived from an EMBL/GenBank/DDBJ whole genome shotgun (WGS) entry which is preliminary data.</text>
</comment>
<proteinExistence type="predicted"/>
<keyword evidence="2" id="KW-1185">Reference proteome</keyword>
<reference evidence="2" key="1">
    <citation type="journal article" date="2023" name="Nat. Plants">
        <title>Single-cell RNA sequencing provides a high-resolution roadmap for understanding the multicellular compartmentation of specialized metabolism.</title>
        <authorList>
            <person name="Sun S."/>
            <person name="Shen X."/>
            <person name="Li Y."/>
            <person name="Li Y."/>
            <person name="Wang S."/>
            <person name="Li R."/>
            <person name="Zhang H."/>
            <person name="Shen G."/>
            <person name="Guo B."/>
            <person name="Wei J."/>
            <person name="Xu J."/>
            <person name="St-Pierre B."/>
            <person name="Chen S."/>
            <person name="Sun C."/>
        </authorList>
    </citation>
    <scope>NUCLEOTIDE SEQUENCE [LARGE SCALE GENOMIC DNA]</scope>
</reference>
<sequence length="120" mass="13105">MSASRPSTRWCKFSICASTMPMPSSTPVMCDSKLTVRSLDFPSALRRFHIRFMQSLHLRLIHSQKPHLSNLHLLPPHGYVVVIKQSIGVASRSGQNVSSTAPIDARGSSVDSSLNCDGNA</sequence>
<dbReference type="Proteomes" id="UP001060085">
    <property type="component" value="Linkage Group LG05"/>
</dbReference>
<dbReference type="EMBL" id="CM044705">
    <property type="protein sequence ID" value="KAI5663604.1"/>
    <property type="molecule type" value="Genomic_DNA"/>
</dbReference>
<evidence type="ECO:0000313" key="1">
    <source>
        <dbReference type="EMBL" id="KAI5663604.1"/>
    </source>
</evidence>
<gene>
    <name evidence="1" type="ORF">M9H77_22927</name>
</gene>
<name>A0ACC0AST5_CATRO</name>
<organism evidence="1 2">
    <name type="scientific">Catharanthus roseus</name>
    <name type="common">Madagascar periwinkle</name>
    <name type="synonym">Vinca rosea</name>
    <dbReference type="NCBI Taxonomy" id="4058"/>
    <lineage>
        <taxon>Eukaryota</taxon>
        <taxon>Viridiplantae</taxon>
        <taxon>Streptophyta</taxon>
        <taxon>Embryophyta</taxon>
        <taxon>Tracheophyta</taxon>
        <taxon>Spermatophyta</taxon>
        <taxon>Magnoliopsida</taxon>
        <taxon>eudicotyledons</taxon>
        <taxon>Gunneridae</taxon>
        <taxon>Pentapetalae</taxon>
        <taxon>asterids</taxon>
        <taxon>lamiids</taxon>
        <taxon>Gentianales</taxon>
        <taxon>Apocynaceae</taxon>
        <taxon>Rauvolfioideae</taxon>
        <taxon>Vinceae</taxon>
        <taxon>Catharanthinae</taxon>
        <taxon>Catharanthus</taxon>
    </lineage>
</organism>
<evidence type="ECO:0000313" key="2">
    <source>
        <dbReference type="Proteomes" id="UP001060085"/>
    </source>
</evidence>